<organism evidence="6 7">
    <name type="scientific">Trichobilharzia regenti</name>
    <name type="common">Nasal bird schistosome</name>
    <dbReference type="NCBI Taxonomy" id="157069"/>
    <lineage>
        <taxon>Eukaryota</taxon>
        <taxon>Metazoa</taxon>
        <taxon>Spiralia</taxon>
        <taxon>Lophotrochozoa</taxon>
        <taxon>Platyhelminthes</taxon>
        <taxon>Trematoda</taxon>
        <taxon>Digenea</taxon>
        <taxon>Strigeidida</taxon>
        <taxon>Schistosomatoidea</taxon>
        <taxon>Schistosomatidae</taxon>
        <taxon>Trichobilharzia</taxon>
    </lineage>
</organism>
<evidence type="ECO:0008006" key="8">
    <source>
        <dbReference type="Google" id="ProtNLM"/>
    </source>
</evidence>
<dbReference type="Pfam" id="PF00335">
    <property type="entry name" value="Tetraspanin"/>
    <property type="match status" value="1"/>
</dbReference>
<keyword evidence="6" id="KW-1185">Reference proteome</keyword>
<dbReference type="CDD" id="cd03127">
    <property type="entry name" value="tetraspanin_LEL"/>
    <property type="match status" value="1"/>
</dbReference>
<feature type="transmembrane region" description="Helical" evidence="5">
    <location>
        <begin position="185"/>
        <end position="209"/>
    </location>
</feature>
<evidence type="ECO:0000256" key="4">
    <source>
        <dbReference type="ARBA" id="ARBA00023136"/>
    </source>
</evidence>
<comment type="subcellular location">
    <subcellularLocation>
        <location evidence="1">Membrane</location>
        <topology evidence="1">Multi-pass membrane protein</topology>
    </subcellularLocation>
</comment>
<evidence type="ECO:0000256" key="5">
    <source>
        <dbReference type="SAM" id="Phobius"/>
    </source>
</evidence>
<dbReference type="Gene3D" id="1.10.1450.10">
    <property type="entry name" value="Tetraspanin"/>
    <property type="match status" value="1"/>
</dbReference>
<feature type="transmembrane region" description="Helical" evidence="5">
    <location>
        <begin position="80"/>
        <end position="104"/>
    </location>
</feature>
<name>A0AA85JKW4_TRIRE</name>
<dbReference type="InterPro" id="IPR018499">
    <property type="entry name" value="Tetraspanin/Peripherin"/>
</dbReference>
<sequence length="225" mass="25018">MCQYRILKILIIISNVINLTFGMTLILMGSYVHLFLSTYIADIHVHILSLTFAMIALGCLLFSIGSIGVLSVWTGRRAIIIIYIGLLTVYVISGILIVITTLNIRSKVGILFHDVIQNAANQYKIKNSSRRYIDTIQKQHKCCGVTSYQDYTACSMPASCFPADNGGPYENGCLAQLDGYIQQCLLFIMTCILTCIPIEIASAITAILLSVKRETISWKEQITFC</sequence>
<dbReference type="PANTHER" id="PTHR19282:SF516">
    <property type="entry name" value="TETRASPANIN"/>
    <property type="match status" value="1"/>
</dbReference>
<reference evidence="7" key="2">
    <citation type="submission" date="2023-11" db="UniProtKB">
        <authorList>
            <consortium name="WormBaseParasite"/>
        </authorList>
    </citation>
    <scope>IDENTIFICATION</scope>
</reference>
<evidence type="ECO:0000313" key="7">
    <source>
        <dbReference type="WBParaSite" id="TREG1_31320.1"/>
    </source>
</evidence>
<evidence type="ECO:0000256" key="1">
    <source>
        <dbReference type="ARBA" id="ARBA00004141"/>
    </source>
</evidence>
<evidence type="ECO:0000256" key="3">
    <source>
        <dbReference type="ARBA" id="ARBA00022989"/>
    </source>
</evidence>
<evidence type="ECO:0000256" key="2">
    <source>
        <dbReference type="ARBA" id="ARBA00022692"/>
    </source>
</evidence>
<protein>
    <recommendedName>
        <fullName evidence="8">Tetraspanin</fullName>
    </recommendedName>
</protein>
<keyword evidence="4 5" id="KW-0472">Membrane</keyword>
<dbReference type="SUPFAM" id="SSF48652">
    <property type="entry name" value="Tetraspanin"/>
    <property type="match status" value="1"/>
</dbReference>
<evidence type="ECO:0000313" key="6">
    <source>
        <dbReference type="Proteomes" id="UP000050795"/>
    </source>
</evidence>
<dbReference type="GO" id="GO:0005886">
    <property type="term" value="C:plasma membrane"/>
    <property type="evidence" value="ECO:0007669"/>
    <property type="project" value="TreeGrafter"/>
</dbReference>
<feature type="transmembrane region" description="Helical" evidence="5">
    <location>
        <begin position="47"/>
        <end position="73"/>
    </location>
</feature>
<dbReference type="WBParaSite" id="TREG1_31320.1">
    <property type="protein sequence ID" value="TREG1_31320.1"/>
    <property type="gene ID" value="TREG1_31320"/>
</dbReference>
<proteinExistence type="predicted"/>
<dbReference type="Proteomes" id="UP000050795">
    <property type="component" value="Unassembled WGS sequence"/>
</dbReference>
<dbReference type="PANTHER" id="PTHR19282">
    <property type="entry name" value="TETRASPANIN"/>
    <property type="match status" value="1"/>
</dbReference>
<dbReference type="AlphaFoldDB" id="A0AA85JKW4"/>
<reference evidence="6" key="1">
    <citation type="submission" date="2022-06" db="EMBL/GenBank/DDBJ databases">
        <authorList>
            <person name="Berger JAMES D."/>
            <person name="Berger JAMES D."/>
        </authorList>
    </citation>
    <scope>NUCLEOTIDE SEQUENCE [LARGE SCALE GENOMIC DNA]</scope>
</reference>
<accession>A0AA85JKW4</accession>
<dbReference type="InterPro" id="IPR008952">
    <property type="entry name" value="Tetraspanin_EC2_sf"/>
</dbReference>
<keyword evidence="2 5" id="KW-0812">Transmembrane</keyword>
<keyword evidence="3 5" id="KW-1133">Transmembrane helix</keyword>
<feature type="transmembrane region" description="Helical" evidence="5">
    <location>
        <begin position="12"/>
        <end position="35"/>
    </location>
</feature>